<accession>A0A428YCV5</accession>
<evidence type="ECO:0000259" key="5">
    <source>
        <dbReference type="Pfam" id="PF06441"/>
    </source>
</evidence>
<dbReference type="PIRSF" id="PIRSF001112">
    <property type="entry name" value="Epoxide_hydrolase"/>
    <property type="match status" value="1"/>
</dbReference>
<dbReference type="SUPFAM" id="SSF53474">
    <property type="entry name" value="alpha/beta-Hydrolases"/>
    <property type="match status" value="1"/>
</dbReference>
<dbReference type="InterPro" id="IPR016292">
    <property type="entry name" value="Epoxide_hydrolase"/>
</dbReference>
<dbReference type="PRINTS" id="PR00412">
    <property type="entry name" value="EPOXHYDRLASE"/>
</dbReference>
<keyword evidence="2" id="KW-0058">Aromatic hydrocarbons catabolism</keyword>
<dbReference type="EMBL" id="QHKI01000086">
    <property type="protein sequence ID" value="RSM65310.1"/>
    <property type="molecule type" value="Genomic_DNA"/>
</dbReference>
<comment type="similarity">
    <text evidence="1">Belongs to the peptidase S33 family.</text>
</comment>
<feature type="active site" description="Proton acceptor" evidence="4">
    <location>
        <position position="394"/>
    </location>
</feature>
<dbReference type="InterPro" id="IPR010497">
    <property type="entry name" value="Epoxide_hydro_N"/>
</dbReference>
<organism evidence="6 7">
    <name type="scientific">Kibdelosporangium aridum</name>
    <dbReference type="NCBI Taxonomy" id="2030"/>
    <lineage>
        <taxon>Bacteria</taxon>
        <taxon>Bacillati</taxon>
        <taxon>Actinomycetota</taxon>
        <taxon>Actinomycetes</taxon>
        <taxon>Pseudonocardiales</taxon>
        <taxon>Pseudonocardiaceae</taxon>
        <taxon>Kibdelosporangium</taxon>
    </lineage>
</organism>
<dbReference type="InterPro" id="IPR000639">
    <property type="entry name" value="Epox_hydrolase-like"/>
</dbReference>
<evidence type="ECO:0000256" key="2">
    <source>
        <dbReference type="ARBA" id="ARBA00022797"/>
    </source>
</evidence>
<dbReference type="InterPro" id="IPR006311">
    <property type="entry name" value="TAT_signal"/>
</dbReference>
<feature type="active site" description="Proton donor" evidence="4">
    <location>
        <position position="341"/>
    </location>
</feature>
<evidence type="ECO:0000256" key="3">
    <source>
        <dbReference type="ARBA" id="ARBA00022801"/>
    </source>
</evidence>
<reference evidence="6 7" key="1">
    <citation type="submission" date="2018-05" db="EMBL/GenBank/DDBJ databases">
        <title>Evolution of GPA BGCs.</title>
        <authorList>
            <person name="Waglechner N."/>
            <person name="Wright G.D."/>
        </authorList>
    </citation>
    <scope>NUCLEOTIDE SEQUENCE [LARGE SCALE GENOMIC DNA]</scope>
    <source>
        <strain evidence="6 7">A82846</strain>
    </source>
</reference>
<dbReference type="PANTHER" id="PTHR21661">
    <property type="entry name" value="EPOXIDE HYDROLASE 1-RELATED"/>
    <property type="match status" value="1"/>
</dbReference>
<evidence type="ECO:0000313" key="6">
    <source>
        <dbReference type="EMBL" id="RSM65310.1"/>
    </source>
</evidence>
<dbReference type="GO" id="GO:0004301">
    <property type="term" value="F:epoxide hydrolase activity"/>
    <property type="evidence" value="ECO:0007669"/>
    <property type="project" value="TreeGrafter"/>
</dbReference>
<proteinExistence type="inferred from homology"/>
<evidence type="ECO:0000313" key="7">
    <source>
        <dbReference type="Proteomes" id="UP000287547"/>
    </source>
</evidence>
<name>A0A428YCV5_KIBAR</name>
<evidence type="ECO:0000256" key="4">
    <source>
        <dbReference type="PIRSR" id="PIRSR001112-1"/>
    </source>
</evidence>
<dbReference type="Gene3D" id="3.40.50.1820">
    <property type="entry name" value="alpha/beta hydrolase"/>
    <property type="match status" value="1"/>
</dbReference>
<evidence type="ECO:0000256" key="1">
    <source>
        <dbReference type="ARBA" id="ARBA00010088"/>
    </source>
</evidence>
<protein>
    <submittedName>
        <fullName evidence="6">Epoxide hydrolase</fullName>
    </submittedName>
</protein>
<dbReference type="PANTHER" id="PTHR21661:SF35">
    <property type="entry name" value="EPOXIDE HYDROLASE"/>
    <property type="match status" value="1"/>
</dbReference>
<dbReference type="Proteomes" id="UP000287547">
    <property type="component" value="Unassembled WGS sequence"/>
</dbReference>
<dbReference type="OrthoDB" id="27092at2"/>
<gene>
    <name evidence="6" type="ORF">DMH04_49460</name>
</gene>
<feature type="domain" description="Epoxide hydrolase N-terminal" evidence="5">
    <location>
        <begin position="41"/>
        <end position="146"/>
    </location>
</feature>
<dbReference type="AlphaFoldDB" id="A0A428YCV5"/>
<dbReference type="InterPro" id="IPR029058">
    <property type="entry name" value="AB_hydrolase_fold"/>
</dbReference>
<dbReference type="GO" id="GO:0097176">
    <property type="term" value="P:epoxide metabolic process"/>
    <property type="evidence" value="ECO:0007669"/>
    <property type="project" value="TreeGrafter"/>
</dbReference>
<dbReference type="PROSITE" id="PS51318">
    <property type="entry name" value="TAT"/>
    <property type="match status" value="1"/>
</dbReference>
<dbReference type="Pfam" id="PF06441">
    <property type="entry name" value="EHN"/>
    <property type="match status" value="1"/>
</dbReference>
<dbReference type="RefSeq" id="WP_125728456.1">
    <property type="nucleotide sequence ID" value="NZ_QHKI01000086.1"/>
</dbReference>
<sequence>MSHFSRRGLLGAGAVAPLGLLGMPAYAEETTFSIPPATDAVTPFRLNVPESVLVDLKRRLAATRWPERETVDDVTQGAQLEKVRKLVAYWLTRYNWRRVEARLNGFGQFRTRIDGLGIHFLHVRSKHRDAIPILLSHGWPGSVVEFLNVIGPLTDPTAFGGKAEDAFHVVVPSLPGYGFSDKPSSTGWNVTRTANAWAVLMQRLGYTRWLAQGGDWGGAVTAELAKIKPAGLAGIHLNFFATFAPPVGDPPTPEELEALAKLEKFQTDGSGYFTEHATRPQQMGYSLSDSPTGQAAWIYEKFSEWTDSDFNPESVLGYDQMLDDIMLYWLPATGASSARFYWEFGRGTPTPDEFHVPIGFTVFPREILPLPRIWAERVYKDNLIYFNRVARGGHFAAFEQPEIFTDEVRKFARLLR</sequence>
<comment type="caution">
    <text evidence="6">The sequence shown here is derived from an EMBL/GenBank/DDBJ whole genome shotgun (WGS) entry which is preliminary data.</text>
</comment>
<feature type="active site" description="Nucleophile" evidence="4">
    <location>
        <position position="215"/>
    </location>
</feature>
<keyword evidence="3 6" id="KW-0378">Hydrolase</keyword>